<organism evidence="1 2">
    <name type="scientific">Candidatus Lloydbacteria bacterium RIFCSPHIGHO2_02_FULL_54_17</name>
    <dbReference type="NCBI Taxonomy" id="1798664"/>
    <lineage>
        <taxon>Bacteria</taxon>
        <taxon>Candidatus Lloydiibacteriota</taxon>
    </lineage>
</organism>
<dbReference type="EMBL" id="MHLO01000023">
    <property type="protein sequence ID" value="OGZ12165.1"/>
    <property type="molecule type" value="Genomic_DNA"/>
</dbReference>
<evidence type="ECO:0000313" key="2">
    <source>
        <dbReference type="Proteomes" id="UP000178636"/>
    </source>
</evidence>
<name>A0A1G2DEU8_9BACT</name>
<dbReference type="Proteomes" id="UP000178636">
    <property type="component" value="Unassembled WGS sequence"/>
</dbReference>
<proteinExistence type="predicted"/>
<gene>
    <name evidence="1" type="ORF">A3C93_00730</name>
</gene>
<reference evidence="1 2" key="1">
    <citation type="journal article" date="2016" name="Nat. Commun.">
        <title>Thousands of microbial genomes shed light on interconnected biogeochemical processes in an aquifer system.</title>
        <authorList>
            <person name="Anantharaman K."/>
            <person name="Brown C.T."/>
            <person name="Hug L.A."/>
            <person name="Sharon I."/>
            <person name="Castelle C.J."/>
            <person name="Probst A.J."/>
            <person name="Thomas B.C."/>
            <person name="Singh A."/>
            <person name="Wilkins M.J."/>
            <person name="Karaoz U."/>
            <person name="Brodie E.L."/>
            <person name="Williams K.H."/>
            <person name="Hubbard S.S."/>
            <person name="Banfield J.F."/>
        </authorList>
    </citation>
    <scope>NUCLEOTIDE SEQUENCE [LARGE SCALE GENOMIC DNA]</scope>
</reference>
<protein>
    <submittedName>
        <fullName evidence="1">Uncharacterized protein</fullName>
    </submittedName>
</protein>
<dbReference type="AlphaFoldDB" id="A0A1G2DEU8"/>
<sequence length="112" mass="12570">MEPDGERTEKKRPEDHVIASAEEMTLTNLEAAEQRLRDSIEGLQKAGLAVPPEIESKLRETEKARKAFQHLLTVEDPEERQRILAKMDYGDYPPEALAGPKSFVVDGPSTLQ</sequence>
<evidence type="ECO:0000313" key="1">
    <source>
        <dbReference type="EMBL" id="OGZ12165.1"/>
    </source>
</evidence>
<comment type="caution">
    <text evidence="1">The sequence shown here is derived from an EMBL/GenBank/DDBJ whole genome shotgun (WGS) entry which is preliminary data.</text>
</comment>
<accession>A0A1G2DEU8</accession>